<dbReference type="SMART" id="SM00100">
    <property type="entry name" value="cNMP"/>
    <property type="match status" value="1"/>
</dbReference>
<comment type="subcellular location">
    <subcellularLocation>
        <location evidence="1">Vacuole membrane</location>
        <topology evidence="1">Multi-pass membrane protein</topology>
    </subcellularLocation>
</comment>
<reference evidence="12 13" key="1">
    <citation type="submission" date="2018-06" db="EMBL/GenBank/DDBJ databases">
        <title>Comparative genomics reveals the genomic features of Rhizophagus irregularis, R. cerebriforme, R. diaphanum and Gigaspora rosea, and their symbiotic lifestyle signature.</title>
        <authorList>
            <person name="Morin E."/>
            <person name="San Clemente H."/>
            <person name="Chen E.C.H."/>
            <person name="De La Providencia I."/>
            <person name="Hainaut M."/>
            <person name="Kuo A."/>
            <person name="Kohler A."/>
            <person name="Murat C."/>
            <person name="Tang N."/>
            <person name="Roy S."/>
            <person name="Loubradou J."/>
            <person name="Henrissat B."/>
            <person name="Grigoriev I.V."/>
            <person name="Corradi N."/>
            <person name="Roux C."/>
            <person name="Martin F.M."/>
        </authorList>
    </citation>
    <scope>NUCLEOTIDE SEQUENCE [LARGE SCALE GENOMIC DNA]</scope>
    <source>
        <strain evidence="12 13">DAOM 227022</strain>
    </source>
</reference>
<keyword evidence="5" id="KW-0029">Amino-acid transport</keyword>
<keyword evidence="2" id="KW-0813">Transport</keyword>
<dbReference type="Gene3D" id="3.30.750.24">
    <property type="entry name" value="STAS domain"/>
    <property type="match status" value="1"/>
</dbReference>
<dbReference type="InterPro" id="IPR036513">
    <property type="entry name" value="STAS_dom_sf"/>
</dbReference>
<dbReference type="GO" id="GO:0000329">
    <property type="term" value="C:fungal-type vacuole membrane"/>
    <property type="evidence" value="ECO:0007669"/>
    <property type="project" value="UniProtKB-ARBA"/>
</dbReference>
<dbReference type="AlphaFoldDB" id="A0A397T2V1"/>
<feature type="domain" description="STAS" evidence="11">
    <location>
        <begin position="704"/>
        <end position="816"/>
    </location>
</feature>
<evidence type="ECO:0000259" key="10">
    <source>
        <dbReference type="PROSITE" id="PS50042"/>
    </source>
</evidence>
<feature type="transmembrane region" description="Helical" evidence="9">
    <location>
        <begin position="582"/>
        <end position="615"/>
    </location>
</feature>
<feature type="compositionally biased region" description="Basic and acidic residues" evidence="8">
    <location>
        <begin position="93"/>
        <end position="104"/>
    </location>
</feature>
<feature type="domain" description="Cyclic nucleotide-binding" evidence="10">
    <location>
        <begin position="914"/>
        <end position="1003"/>
    </location>
</feature>
<evidence type="ECO:0000256" key="5">
    <source>
        <dbReference type="ARBA" id="ARBA00022970"/>
    </source>
</evidence>
<evidence type="ECO:0000313" key="13">
    <source>
        <dbReference type="Proteomes" id="UP000265703"/>
    </source>
</evidence>
<dbReference type="EMBL" id="QKYT01000122">
    <property type="protein sequence ID" value="RIA92648.1"/>
    <property type="molecule type" value="Genomic_DNA"/>
</dbReference>
<evidence type="ECO:0000256" key="7">
    <source>
        <dbReference type="ARBA" id="ARBA00023136"/>
    </source>
</evidence>
<feature type="region of interest" description="Disordered" evidence="8">
    <location>
        <begin position="90"/>
        <end position="135"/>
    </location>
</feature>
<feature type="region of interest" description="Disordered" evidence="8">
    <location>
        <begin position="1"/>
        <end position="28"/>
    </location>
</feature>
<dbReference type="Pfam" id="PF00916">
    <property type="entry name" value="Sulfate_transp"/>
    <property type="match status" value="1"/>
</dbReference>
<keyword evidence="13" id="KW-1185">Reference proteome</keyword>
<dbReference type="PANTHER" id="PTHR43310:SF4">
    <property type="entry name" value="AFR304WP"/>
    <property type="match status" value="1"/>
</dbReference>
<dbReference type="InterPro" id="IPR011547">
    <property type="entry name" value="SLC26A/SulP_dom"/>
</dbReference>
<keyword evidence="4 9" id="KW-0812">Transmembrane</keyword>
<evidence type="ECO:0000256" key="3">
    <source>
        <dbReference type="ARBA" id="ARBA00022554"/>
    </source>
</evidence>
<dbReference type="SUPFAM" id="SSF51206">
    <property type="entry name" value="cAMP-binding domain-like"/>
    <property type="match status" value="1"/>
</dbReference>
<dbReference type="OrthoDB" id="409725at2759"/>
<feature type="transmembrane region" description="Helical" evidence="9">
    <location>
        <begin position="340"/>
        <end position="360"/>
    </location>
</feature>
<evidence type="ECO:0000256" key="8">
    <source>
        <dbReference type="SAM" id="MobiDB-lite"/>
    </source>
</evidence>
<dbReference type="InterPro" id="IPR052706">
    <property type="entry name" value="Membrane-Transporter-like"/>
</dbReference>
<feature type="transmembrane region" description="Helical" evidence="9">
    <location>
        <begin position="281"/>
        <end position="303"/>
    </location>
</feature>
<dbReference type="InterPro" id="IPR000595">
    <property type="entry name" value="cNMP-bd_dom"/>
</dbReference>
<feature type="transmembrane region" description="Helical" evidence="9">
    <location>
        <begin position="635"/>
        <end position="666"/>
    </location>
</feature>
<dbReference type="InterPro" id="IPR014710">
    <property type="entry name" value="RmlC-like_jellyroll"/>
</dbReference>
<keyword evidence="7 9" id="KW-0472">Membrane</keyword>
<dbReference type="STRING" id="658196.A0A397T2V1"/>
<dbReference type="PROSITE" id="PS50801">
    <property type="entry name" value="STAS"/>
    <property type="match status" value="1"/>
</dbReference>
<evidence type="ECO:0000256" key="6">
    <source>
        <dbReference type="ARBA" id="ARBA00022989"/>
    </source>
</evidence>
<evidence type="ECO:0000256" key="2">
    <source>
        <dbReference type="ARBA" id="ARBA00022448"/>
    </source>
</evidence>
<dbReference type="PANTHER" id="PTHR43310">
    <property type="entry name" value="SULFATE TRANSPORTER YBAR-RELATED"/>
    <property type="match status" value="1"/>
</dbReference>
<sequence>MGSHQELPIINNPDSSASPRAKHSVGSNRSIYHSALQFTSLTSSTSPTNFGFGPRSFLSAQNNIAESGSPSYSASPLKIRYQTLALGDLDIPESDKKDDKDDSPKQSNLSLLLQRESKTPSPPDLQTSKPPPSLAAASETAKAQLKLRSNNNITDNVNPNDDIGSYENYNESRPLLNNQLGFYQNYGGDDVISIDEDAHWAEKSWLETWLPCVPNNYGEERPEPRFQFTPDNIFQHVILNPLSYIPAVILGLLLNLLDAISYGMITFPISNPIFANFGPDGISMFFVSCIVSQVVYSGGFSIFGGGNGSMMIEVVPFLHIMADIIAKGSSNPADIIPTTILSFALSSVLTGIVFLLMGAFKLGSLIEFFPRHILVGCIGGVGWFLFATAIEVAARLDGNLTFTFAMFNQLFLDGHTFALWGSALGLALLLRFICSKCRHPLVVPFYFMVVPILFYIIVYVFGLRWPNLRDDGWVFPLPEGNVPWWNFYTYYDFTMVNWGTLVQTIPAMFALTFFGILHVPINVPALGVSLNEDNVDTNRELIAHGFSNMISGLVGSVQNYLVYTNSVLFIKSGGDSRVAGLMLAAATAIVLVIGPWIVGYIPVMVVGALIFHLGIELMKEALIDTWGIVNHLEYITIVSIVIAMAGLGFIEGIFLGIIMACVFFVVSNSRKSAIRATFSGSSIKSTVRRRYRQQKFLKHVGNQIYVVKLQGYMFFGTISGVERAIRKVLTYRQWKRNPIRFLIVDFSLVNGLDFSAAEAFIRIQRLLSVKDVYLVLCGAEYNSEVGKALRACGIWRENSYRFIQIFENFNEALEWCENELLGAYYGRNTAAPLIANQNNADGFLAQPRNQTPPKDILDVHSPRQHLVQAMGNIILQDQEERRVKHANRLTIALMEAFQDISNKNDEFFNRLGSYFHEIKVPSGAILWNQDDEPDCLFLVERGILKATWRAMEGDQARPVESILPGTMAGELGFFTDKRREATLTAEVDCVLWQMRRIDYDLLLNKEPKIANEFMRLALNFSAERLNAMTYYAFHLT</sequence>
<dbReference type="Pfam" id="PF01740">
    <property type="entry name" value="STAS"/>
    <property type="match status" value="1"/>
</dbReference>
<feature type="transmembrane region" description="Helical" evidence="9">
    <location>
        <begin position="244"/>
        <end position="269"/>
    </location>
</feature>
<evidence type="ECO:0000256" key="1">
    <source>
        <dbReference type="ARBA" id="ARBA00004128"/>
    </source>
</evidence>
<organism evidence="12 13">
    <name type="scientific">Glomus cerebriforme</name>
    <dbReference type="NCBI Taxonomy" id="658196"/>
    <lineage>
        <taxon>Eukaryota</taxon>
        <taxon>Fungi</taxon>
        <taxon>Fungi incertae sedis</taxon>
        <taxon>Mucoromycota</taxon>
        <taxon>Glomeromycotina</taxon>
        <taxon>Glomeromycetes</taxon>
        <taxon>Glomerales</taxon>
        <taxon>Glomeraceae</taxon>
        <taxon>Glomus</taxon>
    </lineage>
</organism>
<dbReference type="PROSITE" id="PS50042">
    <property type="entry name" value="CNMP_BINDING_3"/>
    <property type="match status" value="1"/>
</dbReference>
<dbReference type="Proteomes" id="UP000265703">
    <property type="component" value="Unassembled WGS sequence"/>
</dbReference>
<comment type="caution">
    <text evidence="12">The sequence shown here is derived from an EMBL/GenBank/DDBJ whole genome shotgun (WGS) entry which is preliminary data.</text>
</comment>
<dbReference type="CDD" id="cd07042">
    <property type="entry name" value="STAS_SulP_like_sulfate_transporter"/>
    <property type="match status" value="1"/>
</dbReference>
<evidence type="ECO:0000313" key="12">
    <source>
        <dbReference type="EMBL" id="RIA92648.1"/>
    </source>
</evidence>
<accession>A0A397T2V1</accession>
<feature type="transmembrane region" description="Helical" evidence="9">
    <location>
        <begin position="441"/>
        <end position="462"/>
    </location>
</feature>
<name>A0A397T2V1_9GLOM</name>
<feature type="transmembrane region" description="Helical" evidence="9">
    <location>
        <begin position="372"/>
        <end position="394"/>
    </location>
</feature>
<feature type="transmembrane region" description="Helical" evidence="9">
    <location>
        <begin position="414"/>
        <end position="434"/>
    </location>
</feature>
<protein>
    <submittedName>
        <fullName evidence="12">Sulfate transporter family-domain-containing protein</fullName>
    </submittedName>
</protein>
<gene>
    <name evidence="12" type="ORF">C1645_723262</name>
</gene>
<evidence type="ECO:0000259" key="11">
    <source>
        <dbReference type="PROSITE" id="PS50801"/>
    </source>
</evidence>
<dbReference type="SUPFAM" id="SSF52091">
    <property type="entry name" value="SpoIIaa-like"/>
    <property type="match status" value="1"/>
</dbReference>
<dbReference type="Pfam" id="PF00027">
    <property type="entry name" value="cNMP_binding"/>
    <property type="match status" value="1"/>
</dbReference>
<dbReference type="FunFam" id="3.30.750.24:FF:000012">
    <property type="entry name" value="Sulfate transporter family protein"/>
    <property type="match status" value="1"/>
</dbReference>
<keyword evidence="6 9" id="KW-1133">Transmembrane helix</keyword>
<evidence type="ECO:0000256" key="9">
    <source>
        <dbReference type="SAM" id="Phobius"/>
    </source>
</evidence>
<keyword evidence="3" id="KW-0926">Vacuole</keyword>
<dbReference type="GO" id="GO:0034490">
    <property type="term" value="P:basic amino acid transmembrane import into vacuole"/>
    <property type="evidence" value="ECO:0007669"/>
    <property type="project" value="UniProtKB-ARBA"/>
</dbReference>
<dbReference type="CDD" id="cd00038">
    <property type="entry name" value="CAP_ED"/>
    <property type="match status" value="1"/>
</dbReference>
<dbReference type="InterPro" id="IPR002645">
    <property type="entry name" value="STAS_dom"/>
</dbReference>
<dbReference type="InterPro" id="IPR018490">
    <property type="entry name" value="cNMP-bd_dom_sf"/>
</dbReference>
<dbReference type="Gene3D" id="2.60.120.10">
    <property type="entry name" value="Jelly Rolls"/>
    <property type="match status" value="1"/>
</dbReference>
<evidence type="ECO:0000256" key="4">
    <source>
        <dbReference type="ARBA" id="ARBA00022692"/>
    </source>
</evidence>
<proteinExistence type="predicted"/>